<evidence type="ECO:0000313" key="2">
    <source>
        <dbReference type="EMBL" id="QLF85706.1"/>
    </source>
</evidence>
<name>A0AAE7KC07_9CAUD</name>
<keyword evidence="3" id="KW-1185">Reference proteome</keyword>
<sequence length="158" mass="18343">MPYSELYIYDESAEFLLVHAKDRHKVKAGTPVRASKSHNGYRLIKVQGKTRRLHRVIWELHNGPIPDGLEVDHIDRDKENNRIGNLRLVTKSQNAFNRANHSGKVLPKGIVFLPKGNTYQARIMVSGKRYVYHNQDLEKALQWLTAKREELHGEHRCN</sequence>
<keyword evidence="2" id="KW-0255">Endonuclease</keyword>
<dbReference type="SMART" id="SM00507">
    <property type="entry name" value="HNHc"/>
    <property type="match status" value="1"/>
</dbReference>
<dbReference type="SUPFAM" id="SSF54060">
    <property type="entry name" value="His-Me finger endonucleases"/>
    <property type="match status" value="1"/>
</dbReference>
<feature type="domain" description="HNH nuclease" evidence="1">
    <location>
        <begin position="47"/>
        <end position="95"/>
    </location>
</feature>
<reference evidence="2" key="1">
    <citation type="journal article" date="2021" name="Res. Microbiol.">
        <title>A highly specific Serratia-infecting T7-like phage inhibits biofilm formation in two different genera of the Enterobacteriaceae family.</title>
        <authorList>
            <person name="Vieira M.S."/>
            <person name="Duarte da Silva J."/>
            <person name="Ferro C.G."/>
            <person name="Cunha P.C."/>
            <person name="Vidigal P.M.P."/>
            <person name="Canedo da Silva C."/>
            <person name="Oliveira de Paula S."/>
            <person name="Dias R.S."/>
        </authorList>
    </citation>
    <scope>NUCLEOTIDE SEQUENCE</scope>
</reference>
<organism evidence="2 3">
    <name type="scientific">Serratia phage vB_SmaP-UFV01</name>
    <dbReference type="NCBI Taxonomy" id="2749302"/>
    <lineage>
        <taxon>Viruses</taxon>
        <taxon>Duplodnaviria</taxon>
        <taxon>Heunggongvirae</taxon>
        <taxon>Uroviricota</taxon>
        <taxon>Caudoviricetes</taxon>
        <taxon>Autographivirales</taxon>
        <taxon>Autotranscriptaviridae</taxon>
        <taxon>Studiervirinae</taxon>
        <taxon>Teseptimavirus</taxon>
        <taxon>Teseptimavirus UFV01</taxon>
    </lineage>
</organism>
<dbReference type="InterPro" id="IPR044925">
    <property type="entry name" value="His-Me_finger_sf"/>
</dbReference>
<protein>
    <submittedName>
        <fullName evidence="2">HNH homing endonuclease</fullName>
    </submittedName>
</protein>
<dbReference type="Gene3D" id="3.90.75.20">
    <property type="match status" value="1"/>
</dbReference>
<dbReference type="EMBL" id="MT543041">
    <property type="protein sequence ID" value="QLF85706.1"/>
    <property type="molecule type" value="Genomic_DNA"/>
</dbReference>
<evidence type="ECO:0000313" key="3">
    <source>
        <dbReference type="Proteomes" id="UP000828830"/>
    </source>
</evidence>
<dbReference type="Proteomes" id="UP000828830">
    <property type="component" value="Segment"/>
</dbReference>
<dbReference type="InterPro" id="IPR003615">
    <property type="entry name" value="HNH_nuc"/>
</dbReference>
<accession>A0AAE7KC07</accession>
<gene>
    <name evidence="2" type="ORF">SmaPUFV01_g08</name>
</gene>
<dbReference type="Pfam" id="PF13392">
    <property type="entry name" value="HNH_3"/>
    <property type="match status" value="1"/>
</dbReference>
<dbReference type="GO" id="GO:0004519">
    <property type="term" value="F:endonuclease activity"/>
    <property type="evidence" value="ECO:0007669"/>
    <property type="project" value="UniProtKB-KW"/>
</dbReference>
<proteinExistence type="predicted"/>
<keyword evidence="2" id="KW-0378">Hydrolase</keyword>
<evidence type="ECO:0000259" key="1">
    <source>
        <dbReference type="SMART" id="SM00507"/>
    </source>
</evidence>
<keyword evidence="2" id="KW-0540">Nuclease</keyword>